<dbReference type="PANTHER" id="PTHR12217:SF4">
    <property type="entry name" value="EUKARYOTIC TRANSLATION INITIATION FACTOR 2D"/>
    <property type="match status" value="1"/>
</dbReference>
<dbReference type="RefSeq" id="WP_165487873.1">
    <property type="nucleotide sequence ID" value="NZ_BDMD01000019.1"/>
</dbReference>
<dbReference type="EMBL" id="BDMD01000019">
    <property type="protein sequence ID" value="GBF08757.1"/>
    <property type="molecule type" value="Genomic_DNA"/>
</dbReference>
<dbReference type="GO" id="GO:0001731">
    <property type="term" value="P:formation of translation preinitiation complex"/>
    <property type="evidence" value="ECO:0007669"/>
    <property type="project" value="InterPro"/>
</dbReference>
<feature type="domain" description="PUA" evidence="1">
    <location>
        <begin position="84"/>
        <end position="163"/>
    </location>
</feature>
<dbReference type="Gene3D" id="3.10.450.120">
    <property type="entry name" value="Pre-PUA domain, domain 1"/>
    <property type="match status" value="1"/>
</dbReference>
<dbReference type="InterPro" id="IPR039757">
    <property type="entry name" value="EIF2D"/>
</dbReference>
<dbReference type="InterPro" id="IPR022430">
    <property type="entry name" value="CHP03684"/>
</dbReference>
<dbReference type="CDD" id="cd11580">
    <property type="entry name" value="eIF2D_N_like"/>
    <property type="match status" value="1"/>
</dbReference>
<dbReference type="PANTHER" id="PTHR12217">
    <property type="entry name" value="EUKARYOTIC TRANSLATION INITIATION FACTOR 2D"/>
    <property type="match status" value="1"/>
</dbReference>
<dbReference type="InterPro" id="IPR036974">
    <property type="entry name" value="PUA_sf"/>
</dbReference>
<dbReference type="NCBIfam" id="TIGR03684">
    <property type="entry name" value="arCOG00985"/>
    <property type="match status" value="1"/>
</dbReference>
<dbReference type="AlphaFoldDB" id="A0A401H8K3"/>
<reference evidence="2 3" key="1">
    <citation type="submission" date="2017-02" db="EMBL/GenBank/DDBJ databases">
        <title>isolation and characterization of a novel temperate virus Aeropyrum globular virus 1 infecting hyperthermophilic archaeon Aeropyrum.</title>
        <authorList>
            <person name="Yumiya M."/>
            <person name="Yoshida T."/>
            <person name="Sako Y."/>
        </authorList>
    </citation>
    <scope>NUCLEOTIDE SEQUENCE [LARGE SCALE GENOMIC DNA]</scope>
    <source>
        <strain evidence="2 3">YK1-12-2013</strain>
    </source>
</reference>
<sequence>MARLEARALSKKERRSLLERLKPYYTRIPFSEKADLRLVKARTDSGEYEIIIVDGVPCLFEWSDGRIYPTLQCLKAFGVEWLKGVVLVDKGAAIALAKGAHLMIPGVVGVEGSFTRGDVVAALYHETRTPVMVGVAEVDSSALEKLYREKARGRAVRRVHRLGDALWELAQEVGKRLS</sequence>
<dbReference type="PROSITE" id="PS50890">
    <property type="entry name" value="PUA"/>
    <property type="match status" value="1"/>
</dbReference>
<dbReference type="OrthoDB" id="27972at2157"/>
<protein>
    <recommendedName>
        <fullName evidence="1">PUA domain-containing protein</fullName>
    </recommendedName>
</protein>
<dbReference type="SUPFAM" id="SSF88697">
    <property type="entry name" value="PUA domain-like"/>
    <property type="match status" value="1"/>
</dbReference>
<dbReference type="Proteomes" id="UP000291213">
    <property type="component" value="Unassembled WGS sequence"/>
</dbReference>
<dbReference type="CDD" id="cd07953">
    <property type="entry name" value="PUA"/>
    <property type="match status" value="1"/>
</dbReference>
<dbReference type="Pfam" id="PF09183">
    <property type="entry name" value="DUF1947"/>
    <property type="match status" value="1"/>
</dbReference>
<evidence type="ECO:0000313" key="2">
    <source>
        <dbReference type="EMBL" id="GBF08757.1"/>
    </source>
</evidence>
<dbReference type="InterPro" id="IPR002478">
    <property type="entry name" value="PUA"/>
</dbReference>
<dbReference type="InterPro" id="IPR015947">
    <property type="entry name" value="PUA-like_sf"/>
</dbReference>
<dbReference type="InterPro" id="IPR016437">
    <property type="entry name" value="MCT-1/Tma20"/>
</dbReference>
<gene>
    <name evidence="2" type="ORF">apy_04820</name>
</gene>
<evidence type="ECO:0000259" key="1">
    <source>
        <dbReference type="SMART" id="SM00359"/>
    </source>
</evidence>
<dbReference type="GO" id="GO:0003743">
    <property type="term" value="F:translation initiation factor activity"/>
    <property type="evidence" value="ECO:0007669"/>
    <property type="project" value="InterPro"/>
</dbReference>
<dbReference type="InterPro" id="IPR015266">
    <property type="entry name" value="DUF1947"/>
</dbReference>
<comment type="caution">
    <text evidence="2">The sequence shown here is derived from an EMBL/GenBank/DDBJ whole genome shotgun (WGS) entry which is preliminary data.</text>
</comment>
<dbReference type="SUPFAM" id="SSF88802">
    <property type="entry name" value="Pre-PUA domain"/>
    <property type="match status" value="1"/>
</dbReference>
<dbReference type="InterPro" id="IPR004521">
    <property type="entry name" value="Uncharacterised_CHP00451"/>
</dbReference>
<name>A0A401H8K3_AERPX</name>
<evidence type="ECO:0000313" key="3">
    <source>
        <dbReference type="Proteomes" id="UP000291213"/>
    </source>
</evidence>
<dbReference type="Gene3D" id="2.30.130.10">
    <property type="entry name" value="PUA domain"/>
    <property type="match status" value="1"/>
</dbReference>
<proteinExistence type="predicted"/>
<organism evidence="2 3">
    <name type="scientific">Aeropyrum pernix</name>
    <dbReference type="NCBI Taxonomy" id="56636"/>
    <lineage>
        <taxon>Archaea</taxon>
        <taxon>Thermoproteota</taxon>
        <taxon>Thermoprotei</taxon>
        <taxon>Desulfurococcales</taxon>
        <taxon>Desulfurococcaceae</taxon>
        <taxon>Aeropyrum</taxon>
    </lineage>
</organism>
<dbReference type="Pfam" id="PF01472">
    <property type="entry name" value="PUA"/>
    <property type="match status" value="1"/>
</dbReference>
<dbReference type="PIRSF" id="PIRSF005067">
    <property type="entry name" value="Tma_RNA-bind_prd"/>
    <property type="match status" value="1"/>
</dbReference>
<dbReference type="SMART" id="SM00359">
    <property type="entry name" value="PUA"/>
    <property type="match status" value="1"/>
</dbReference>
<accession>A0A401H8K3</accession>
<dbReference type="NCBIfam" id="TIGR00451">
    <property type="entry name" value="unchar_dom_2"/>
    <property type="match status" value="1"/>
</dbReference>
<dbReference type="GO" id="GO:0003723">
    <property type="term" value="F:RNA binding"/>
    <property type="evidence" value="ECO:0007669"/>
    <property type="project" value="InterPro"/>
</dbReference>